<dbReference type="SUPFAM" id="SSF50044">
    <property type="entry name" value="SH3-domain"/>
    <property type="match status" value="1"/>
</dbReference>
<dbReference type="Gene3D" id="2.30.30.40">
    <property type="entry name" value="SH3 Domains"/>
    <property type="match status" value="1"/>
</dbReference>
<feature type="region of interest" description="Disordered" evidence="3">
    <location>
        <begin position="566"/>
        <end position="593"/>
    </location>
</feature>
<name>A0A7S4PSJ7_9DINO</name>
<dbReference type="PROSITE" id="PS50002">
    <property type="entry name" value="SH3"/>
    <property type="match status" value="1"/>
</dbReference>
<dbReference type="AlphaFoldDB" id="A0A7S4PSJ7"/>
<dbReference type="InterPro" id="IPR036028">
    <property type="entry name" value="SH3-like_dom_sf"/>
</dbReference>
<dbReference type="CDD" id="cd00174">
    <property type="entry name" value="SH3"/>
    <property type="match status" value="1"/>
</dbReference>
<feature type="compositionally biased region" description="Polar residues" evidence="3">
    <location>
        <begin position="566"/>
        <end position="585"/>
    </location>
</feature>
<dbReference type="Pfam" id="PF07653">
    <property type="entry name" value="SH3_2"/>
    <property type="match status" value="1"/>
</dbReference>
<feature type="domain" description="SH3" evidence="4">
    <location>
        <begin position="514"/>
        <end position="581"/>
    </location>
</feature>
<feature type="region of interest" description="Disordered" evidence="3">
    <location>
        <begin position="449"/>
        <end position="470"/>
    </location>
</feature>
<evidence type="ECO:0000256" key="1">
    <source>
        <dbReference type="ARBA" id="ARBA00022443"/>
    </source>
</evidence>
<evidence type="ECO:0000259" key="4">
    <source>
        <dbReference type="PROSITE" id="PS50002"/>
    </source>
</evidence>
<reference evidence="5" key="1">
    <citation type="submission" date="2021-01" db="EMBL/GenBank/DDBJ databases">
        <authorList>
            <person name="Corre E."/>
            <person name="Pelletier E."/>
            <person name="Niang G."/>
            <person name="Scheremetjew M."/>
            <person name="Finn R."/>
            <person name="Kale V."/>
            <person name="Holt S."/>
            <person name="Cochrane G."/>
            <person name="Meng A."/>
            <person name="Brown T."/>
            <person name="Cohen L."/>
        </authorList>
    </citation>
    <scope>NUCLEOTIDE SEQUENCE</scope>
    <source>
        <strain evidence="5">CCMP3105</strain>
    </source>
</reference>
<evidence type="ECO:0000256" key="2">
    <source>
        <dbReference type="PROSITE-ProRule" id="PRU00192"/>
    </source>
</evidence>
<keyword evidence="1 2" id="KW-0728">SH3 domain</keyword>
<gene>
    <name evidence="5" type="ORF">AMON00008_LOCUS715</name>
</gene>
<dbReference type="EMBL" id="HBNR01000979">
    <property type="protein sequence ID" value="CAE4561096.1"/>
    <property type="molecule type" value="Transcribed_RNA"/>
</dbReference>
<feature type="compositionally biased region" description="Low complexity" evidence="3">
    <location>
        <begin position="453"/>
        <end position="465"/>
    </location>
</feature>
<feature type="region of interest" description="Disordered" evidence="3">
    <location>
        <begin position="316"/>
        <end position="373"/>
    </location>
</feature>
<evidence type="ECO:0000256" key="3">
    <source>
        <dbReference type="SAM" id="MobiDB-lite"/>
    </source>
</evidence>
<organism evidence="5">
    <name type="scientific">Alexandrium monilatum</name>
    <dbReference type="NCBI Taxonomy" id="311494"/>
    <lineage>
        <taxon>Eukaryota</taxon>
        <taxon>Sar</taxon>
        <taxon>Alveolata</taxon>
        <taxon>Dinophyceae</taxon>
        <taxon>Gonyaulacales</taxon>
        <taxon>Pyrocystaceae</taxon>
        <taxon>Alexandrium</taxon>
    </lineage>
</organism>
<feature type="region of interest" description="Disordered" evidence="3">
    <location>
        <begin position="502"/>
        <end position="523"/>
    </location>
</feature>
<sequence length="593" mass="66423">MASSGHDLVLRAKKFREVEAVQHESVPNVGEALEKWSKFLQEHETPSANDCTHTVFDNYSDWWMGSKPNYKLAIAEDNTLDMLYKCIGQLYDLGIPLTLAEKRTPEIRFVQDVEIWGTKDAAPSLEDIMSTESKFARLLGKTMGEIYTGQNFLDVVVFDATGMSRTKGVMKTSARLVWSSIIVNKDRAAHIRDYVVHRFKESKDEDIRALEAKMLTYNRDNHWNGIFCDALYFGRFGIRMPLCDRVSPAPLKKPEQRPFRPVGVFRFKFEGGDVQEVEQICGKDDLEGCEWLKIGCIRRDAGSELTEWTLPSWKGERAPRTVNNSHTQSTVTATSLASRGGGQVKPRTKGGSGDNDRSNRLRPTREQERQTTVEREFDGTLDEFRERLEAALGKQEGEITQVEGQLTWRKEADGMQITFKSSNRRVYIVGTVHQIRALLHTIGHVVKSTGGDARSTTTARSATSRPGSEYGAHSAVYAAPSAVYAPHTVHAPSQVYAASTASRAGSVREGGQAAESSRRKVTRAFEPEGSGELRLCIDDLVTVTHDPEESQHNRHRWVFGTNETTQQRGWFPNSHATPVQLSSTEVDAELPEQ</sequence>
<feature type="compositionally biased region" description="Basic and acidic residues" evidence="3">
    <location>
        <begin position="354"/>
        <end position="373"/>
    </location>
</feature>
<feature type="compositionally biased region" description="Polar residues" evidence="3">
    <location>
        <begin position="321"/>
        <end position="337"/>
    </location>
</feature>
<evidence type="ECO:0000313" key="5">
    <source>
        <dbReference type="EMBL" id="CAE4561096.1"/>
    </source>
</evidence>
<accession>A0A7S4PSJ7</accession>
<proteinExistence type="predicted"/>
<protein>
    <recommendedName>
        <fullName evidence="4">SH3 domain-containing protein</fullName>
    </recommendedName>
</protein>
<dbReference type="InterPro" id="IPR001452">
    <property type="entry name" value="SH3_domain"/>
</dbReference>
<dbReference type="SMART" id="SM00326">
    <property type="entry name" value="SH3"/>
    <property type="match status" value="1"/>
</dbReference>